<organism evidence="2 3">
    <name type="scientific">Coniophora puteana (strain RWD-64-598)</name>
    <name type="common">Brown rot fungus</name>
    <dbReference type="NCBI Taxonomy" id="741705"/>
    <lineage>
        <taxon>Eukaryota</taxon>
        <taxon>Fungi</taxon>
        <taxon>Dikarya</taxon>
        <taxon>Basidiomycota</taxon>
        <taxon>Agaricomycotina</taxon>
        <taxon>Agaricomycetes</taxon>
        <taxon>Agaricomycetidae</taxon>
        <taxon>Boletales</taxon>
        <taxon>Coniophorineae</taxon>
        <taxon>Coniophoraceae</taxon>
        <taxon>Coniophora</taxon>
    </lineage>
</organism>
<feature type="transmembrane region" description="Helical" evidence="1">
    <location>
        <begin position="120"/>
        <end position="143"/>
    </location>
</feature>
<proteinExistence type="predicted"/>
<evidence type="ECO:0000313" key="3">
    <source>
        <dbReference type="Proteomes" id="UP000053558"/>
    </source>
</evidence>
<accession>A0A5M3MFC9</accession>
<dbReference type="KEGG" id="cput:CONPUDRAFT_75717"/>
<keyword evidence="1" id="KW-0812">Transmembrane</keyword>
<gene>
    <name evidence="2" type="ORF">CONPUDRAFT_75717</name>
</gene>
<reference evidence="3" key="1">
    <citation type="journal article" date="2012" name="Science">
        <title>The Paleozoic origin of enzymatic lignin decomposition reconstructed from 31 fungal genomes.</title>
        <authorList>
            <person name="Floudas D."/>
            <person name="Binder M."/>
            <person name="Riley R."/>
            <person name="Barry K."/>
            <person name="Blanchette R.A."/>
            <person name="Henrissat B."/>
            <person name="Martinez A.T."/>
            <person name="Otillar R."/>
            <person name="Spatafora J.W."/>
            <person name="Yadav J.S."/>
            <person name="Aerts A."/>
            <person name="Benoit I."/>
            <person name="Boyd A."/>
            <person name="Carlson A."/>
            <person name="Copeland A."/>
            <person name="Coutinho P.M."/>
            <person name="de Vries R.P."/>
            <person name="Ferreira P."/>
            <person name="Findley K."/>
            <person name="Foster B."/>
            <person name="Gaskell J."/>
            <person name="Glotzer D."/>
            <person name="Gorecki P."/>
            <person name="Heitman J."/>
            <person name="Hesse C."/>
            <person name="Hori C."/>
            <person name="Igarashi K."/>
            <person name="Jurgens J.A."/>
            <person name="Kallen N."/>
            <person name="Kersten P."/>
            <person name="Kohler A."/>
            <person name="Kuees U."/>
            <person name="Kumar T.K.A."/>
            <person name="Kuo A."/>
            <person name="LaButti K."/>
            <person name="Larrondo L.F."/>
            <person name="Lindquist E."/>
            <person name="Ling A."/>
            <person name="Lombard V."/>
            <person name="Lucas S."/>
            <person name="Lundell T."/>
            <person name="Martin R."/>
            <person name="McLaughlin D.J."/>
            <person name="Morgenstern I."/>
            <person name="Morin E."/>
            <person name="Murat C."/>
            <person name="Nagy L.G."/>
            <person name="Nolan M."/>
            <person name="Ohm R.A."/>
            <person name="Patyshakuliyeva A."/>
            <person name="Rokas A."/>
            <person name="Ruiz-Duenas F.J."/>
            <person name="Sabat G."/>
            <person name="Salamov A."/>
            <person name="Samejima M."/>
            <person name="Schmutz J."/>
            <person name="Slot J.C."/>
            <person name="St John F."/>
            <person name="Stenlid J."/>
            <person name="Sun H."/>
            <person name="Sun S."/>
            <person name="Syed K."/>
            <person name="Tsang A."/>
            <person name="Wiebenga A."/>
            <person name="Young D."/>
            <person name="Pisabarro A."/>
            <person name="Eastwood D.C."/>
            <person name="Martin F."/>
            <person name="Cullen D."/>
            <person name="Grigoriev I.V."/>
            <person name="Hibbett D.S."/>
        </authorList>
    </citation>
    <scope>NUCLEOTIDE SEQUENCE [LARGE SCALE GENOMIC DNA]</scope>
    <source>
        <strain evidence="3">RWD-64-598 SS2</strain>
    </source>
</reference>
<protein>
    <submittedName>
        <fullName evidence="2">Uncharacterized protein</fullName>
    </submittedName>
</protein>
<name>A0A5M3MFC9_CONPW</name>
<comment type="caution">
    <text evidence="2">The sequence shown here is derived from an EMBL/GenBank/DDBJ whole genome shotgun (WGS) entry which is preliminary data.</text>
</comment>
<dbReference type="Proteomes" id="UP000053558">
    <property type="component" value="Unassembled WGS sequence"/>
</dbReference>
<keyword evidence="1" id="KW-0472">Membrane</keyword>
<dbReference type="AlphaFoldDB" id="A0A5M3MFC9"/>
<feature type="transmembrane region" description="Helical" evidence="1">
    <location>
        <begin position="155"/>
        <end position="178"/>
    </location>
</feature>
<keyword evidence="3" id="KW-1185">Reference proteome</keyword>
<keyword evidence="1" id="KW-1133">Transmembrane helix</keyword>
<dbReference type="EMBL" id="JH711583">
    <property type="protein sequence ID" value="EIW77969.1"/>
    <property type="molecule type" value="Genomic_DNA"/>
</dbReference>
<evidence type="ECO:0000313" key="2">
    <source>
        <dbReference type="EMBL" id="EIW77969.1"/>
    </source>
</evidence>
<dbReference type="GeneID" id="19209407"/>
<evidence type="ECO:0000256" key="1">
    <source>
        <dbReference type="SAM" id="Phobius"/>
    </source>
</evidence>
<dbReference type="RefSeq" id="XP_007771908.1">
    <property type="nucleotide sequence ID" value="XM_007773718.1"/>
</dbReference>
<sequence length="223" mass="25393">MADAEVAFVWSLQTISYAQVALLALASYDYTLTSPSLIQLVVLCLSREVRFSTLHTFDVPDPAARLNIYGYTPFSRKRKRLVFSATLVYSALIDATVTDLSIHVSPTGSFPLLLSYHRSYALWALIEITCIIPVSALQYSMITRLYALYDGSKRLLTFMVACFVAEQVVNVTILAINFRNIHNTNQRLSWELLCKDDIWVILVRDNIMFYLVFREDERSNAAI</sequence>